<evidence type="ECO:0000256" key="4">
    <source>
        <dbReference type="RuleBase" id="RU003476"/>
    </source>
</evidence>
<organism evidence="6 7">
    <name type="scientific">Kineococcus rhizosphaerae</name>
    <dbReference type="NCBI Taxonomy" id="559628"/>
    <lineage>
        <taxon>Bacteria</taxon>
        <taxon>Bacillati</taxon>
        <taxon>Actinomycetota</taxon>
        <taxon>Actinomycetes</taxon>
        <taxon>Kineosporiales</taxon>
        <taxon>Kineosporiaceae</taxon>
        <taxon>Kineococcus</taxon>
    </lineage>
</organism>
<comment type="similarity">
    <text evidence="2 4">Belongs to the Nudix hydrolase family.</text>
</comment>
<sequence length="186" mass="20827">MDEPAVQEPPRWQVFGERTIYDNPWVRLVLVDLEPPDGKRFEHHVVRLQRVAVALVLNAAGDQVLMLRRHRFLTDQVGWELPGGIVDAGETALQTAAREAEEETGWRPSGGRQLLEFQPMVGMVDTPHEVYVFEQAQQVGAPTDLVEAGVVDWVALDDVVELIDRGEILGSGSITGLLRFLVDRRL</sequence>
<protein>
    <submittedName>
        <fullName evidence="6">ADP-ribose pyrophosphatase YjhB (NUDIX family)</fullName>
    </submittedName>
</protein>
<evidence type="ECO:0000313" key="6">
    <source>
        <dbReference type="EMBL" id="PRY11381.1"/>
    </source>
</evidence>
<evidence type="ECO:0000256" key="1">
    <source>
        <dbReference type="ARBA" id="ARBA00001946"/>
    </source>
</evidence>
<dbReference type="Gene3D" id="3.90.79.10">
    <property type="entry name" value="Nucleoside Triphosphate Pyrophosphohydrolase"/>
    <property type="match status" value="1"/>
</dbReference>
<comment type="cofactor">
    <cofactor evidence="1">
        <name>Mg(2+)</name>
        <dbReference type="ChEBI" id="CHEBI:18420"/>
    </cofactor>
</comment>
<evidence type="ECO:0000256" key="3">
    <source>
        <dbReference type="ARBA" id="ARBA00022801"/>
    </source>
</evidence>
<dbReference type="OrthoDB" id="177518at2"/>
<keyword evidence="7" id="KW-1185">Reference proteome</keyword>
<name>A0A2T0QYD0_9ACTN</name>
<dbReference type="EMBL" id="PVZF01000013">
    <property type="protein sequence ID" value="PRY11381.1"/>
    <property type="molecule type" value="Genomic_DNA"/>
</dbReference>
<dbReference type="PRINTS" id="PR00502">
    <property type="entry name" value="NUDIXFAMILY"/>
</dbReference>
<dbReference type="PROSITE" id="PS00893">
    <property type="entry name" value="NUDIX_BOX"/>
    <property type="match status" value="1"/>
</dbReference>
<dbReference type="AlphaFoldDB" id="A0A2T0QYD0"/>
<dbReference type="PANTHER" id="PTHR43046">
    <property type="entry name" value="GDP-MANNOSE MANNOSYL HYDROLASE"/>
    <property type="match status" value="1"/>
</dbReference>
<proteinExistence type="inferred from homology"/>
<keyword evidence="3 4" id="KW-0378">Hydrolase</keyword>
<dbReference type="RefSeq" id="WP_106214264.1">
    <property type="nucleotide sequence ID" value="NZ_PVZF01000013.1"/>
</dbReference>
<dbReference type="InterPro" id="IPR020476">
    <property type="entry name" value="Nudix_hydrolase"/>
</dbReference>
<accession>A0A2T0QYD0</accession>
<gene>
    <name evidence="6" type="ORF">CLV37_1132</name>
</gene>
<dbReference type="PANTHER" id="PTHR43046:SF14">
    <property type="entry name" value="MUTT_NUDIX FAMILY PROTEIN"/>
    <property type="match status" value="1"/>
</dbReference>
<feature type="domain" description="Nudix hydrolase" evidence="5">
    <location>
        <begin position="47"/>
        <end position="182"/>
    </location>
</feature>
<dbReference type="Pfam" id="PF00293">
    <property type="entry name" value="NUDIX"/>
    <property type="match status" value="1"/>
</dbReference>
<dbReference type="InterPro" id="IPR015797">
    <property type="entry name" value="NUDIX_hydrolase-like_dom_sf"/>
</dbReference>
<dbReference type="InterPro" id="IPR000086">
    <property type="entry name" value="NUDIX_hydrolase_dom"/>
</dbReference>
<dbReference type="InterPro" id="IPR020084">
    <property type="entry name" value="NUDIX_hydrolase_CS"/>
</dbReference>
<evidence type="ECO:0000313" key="7">
    <source>
        <dbReference type="Proteomes" id="UP000238083"/>
    </source>
</evidence>
<dbReference type="GO" id="GO:0016787">
    <property type="term" value="F:hydrolase activity"/>
    <property type="evidence" value="ECO:0007669"/>
    <property type="project" value="UniProtKB-KW"/>
</dbReference>
<dbReference type="CDD" id="cd03424">
    <property type="entry name" value="NUDIX_ADPRase_Nudt5_UGPPase_Nudt14"/>
    <property type="match status" value="1"/>
</dbReference>
<dbReference type="PROSITE" id="PS51462">
    <property type="entry name" value="NUDIX"/>
    <property type="match status" value="1"/>
</dbReference>
<evidence type="ECO:0000256" key="2">
    <source>
        <dbReference type="ARBA" id="ARBA00005582"/>
    </source>
</evidence>
<reference evidence="6 7" key="1">
    <citation type="submission" date="2018-03" db="EMBL/GenBank/DDBJ databases">
        <title>Genomic Encyclopedia of Archaeal and Bacterial Type Strains, Phase II (KMG-II): from individual species to whole genera.</title>
        <authorList>
            <person name="Goeker M."/>
        </authorList>
    </citation>
    <scope>NUCLEOTIDE SEQUENCE [LARGE SCALE GENOMIC DNA]</scope>
    <source>
        <strain evidence="6 7">DSM 19711</strain>
    </source>
</reference>
<dbReference type="Proteomes" id="UP000238083">
    <property type="component" value="Unassembled WGS sequence"/>
</dbReference>
<evidence type="ECO:0000259" key="5">
    <source>
        <dbReference type="PROSITE" id="PS51462"/>
    </source>
</evidence>
<comment type="caution">
    <text evidence="6">The sequence shown here is derived from an EMBL/GenBank/DDBJ whole genome shotgun (WGS) entry which is preliminary data.</text>
</comment>
<dbReference type="SUPFAM" id="SSF55811">
    <property type="entry name" value="Nudix"/>
    <property type="match status" value="1"/>
</dbReference>